<comment type="caution">
    <text evidence="2">The sequence shown here is derived from an EMBL/GenBank/DDBJ whole genome shotgun (WGS) entry which is preliminary data.</text>
</comment>
<dbReference type="EMBL" id="VLNR01000095">
    <property type="protein sequence ID" value="TSE03888.1"/>
    <property type="molecule type" value="Genomic_DNA"/>
</dbReference>
<dbReference type="InterPro" id="IPR029068">
    <property type="entry name" value="Glyas_Bleomycin-R_OHBP_Dase"/>
</dbReference>
<gene>
    <name evidence="2" type="ORF">FOF46_28205</name>
</gene>
<dbReference type="InterPro" id="IPR037523">
    <property type="entry name" value="VOC_core"/>
</dbReference>
<reference evidence="2 3" key="1">
    <citation type="submission" date="2019-07" db="EMBL/GenBank/DDBJ databases">
        <title>The draft genome sequence of Aquimarina algiphila M91.</title>
        <authorList>
            <person name="Meng X."/>
        </authorList>
    </citation>
    <scope>NUCLEOTIDE SEQUENCE [LARGE SCALE GENOMIC DNA]</scope>
    <source>
        <strain evidence="2 3">M91</strain>
    </source>
</reference>
<feature type="domain" description="VOC" evidence="1">
    <location>
        <begin position="2"/>
        <end position="113"/>
    </location>
</feature>
<accession>A0A554VBF8</accession>
<keyword evidence="3" id="KW-1185">Reference proteome</keyword>
<evidence type="ECO:0000259" key="1">
    <source>
        <dbReference type="PROSITE" id="PS51819"/>
    </source>
</evidence>
<dbReference type="InterPro" id="IPR004360">
    <property type="entry name" value="Glyas_Fos-R_dOase_dom"/>
</dbReference>
<dbReference type="AlphaFoldDB" id="A0A554VBF8"/>
<dbReference type="SUPFAM" id="SSF54593">
    <property type="entry name" value="Glyoxalase/Bleomycin resistance protein/Dihydroxybiphenyl dioxygenase"/>
    <property type="match status" value="1"/>
</dbReference>
<organism evidence="2 3">
    <name type="scientific">Aquimarina algiphila</name>
    <dbReference type="NCBI Taxonomy" id="2047982"/>
    <lineage>
        <taxon>Bacteria</taxon>
        <taxon>Pseudomonadati</taxon>
        <taxon>Bacteroidota</taxon>
        <taxon>Flavobacteriia</taxon>
        <taxon>Flavobacteriales</taxon>
        <taxon>Flavobacteriaceae</taxon>
        <taxon>Aquimarina</taxon>
    </lineage>
</organism>
<proteinExistence type="predicted"/>
<dbReference type="OrthoDB" id="9810880at2"/>
<name>A0A554VBF8_9FLAO</name>
<sequence>MNLNQITVPSLDLEKSIIFYKKLGLRLIVESLPHYARFECVEGNATFSIHEVEELPKGDGVYVYFETEKLDTEVQRISNEGLEFDQLPTDQRWLWREARLKDPDGNQIILYFGGDNRKNPPWRIN</sequence>
<dbReference type="PROSITE" id="PS51819">
    <property type="entry name" value="VOC"/>
    <property type="match status" value="1"/>
</dbReference>
<dbReference type="RefSeq" id="WP_143918815.1">
    <property type="nucleotide sequence ID" value="NZ_CANMIK010000092.1"/>
</dbReference>
<evidence type="ECO:0000313" key="3">
    <source>
        <dbReference type="Proteomes" id="UP000318833"/>
    </source>
</evidence>
<evidence type="ECO:0000313" key="2">
    <source>
        <dbReference type="EMBL" id="TSE03888.1"/>
    </source>
</evidence>
<dbReference type="Pfam" id="PF00903">
    <property type="entry name" value="Glyoxalase"/>
    <property type="match status" value="1"/>
</dbReference>
<protein>
    <submittedName>
        <fullName evidence="2">VOC family protein</fullName>
    </submittedName>
</protein>
<dbReference type="Proteomes" id="UP000318833">
    <property type="component" value="Unassembled WGS sequence"/>
</dbReference>
<dbReference type="Gene3D" id="3.10.180.10">
    <property type="entry name" value="2,3-Dihydroxybiphenyl 1,2-Dioxygenase, domain 1"/>
    <property type="match status" value="1"/>
</dbReference>